<evidence type="ECO:0000256" key="6">
    <source>
        <dbReference type="PROSITE-ProRule" id="PRU00782"/>
    </source>
</evidence>
<keyword evidence="3 6" id="KW-0518">Myosin</keyword>
<dbReference type="Pfam" id="PF00063">
    <property type="entry name" value="Myosin_head"/>
    <property type="match status" value="2"/>
</dbReference>
<dbReference type="Proteomes" id="UP001217089">
    <property type="component" value="Unassembled WGS sequence"/>
</dbReference>
<accession>A0ABQ9EUN9</accession>
<evidence type="ECO:0000256" key="4">
    <source>
        <dbReference type="ARBA" id="ARBA00023175"/>
    </source>
</evidence>
<proteinExistence type="inferred from homology"/>
<keyword evidence="2" id="KW-0067">ATP-binding</keyword>
<name>A0ABQ9EUN9_TEGGR</name>
<dbReference type="PANTHER" id="PTHR13140">
    <property type="entry name" value="MYOSIN"/>
    <property type="match status" value="1"/>
</dbReference>
<keyword evidence="9" id="KW-1185">Reference proteome</keyword>
<comment type="caution">
    <text evidence="8">The sequence shown here is derived from an EMBL/GenBank/DDBJ whole genome shotgun (WGS) entry which is preliminary data.</text>
</comment>
<organism evidence="8 9">
    <name type="scientific">Tegillarca granosa</name>
    <name type="common">Malaysian cockle</name>
    <name type="synonym">Anadara granosa</name>
    <dbReference type="NCBI Taxonomy" id="220873"/>
    <lineage>
        <taxon>Eukaryota</taxon>
        <taxon>Metazoa</taxon>
        <taxon>Spiralia</taxon>
        <taxon>Lophotrochozoa</taxon>
        <taxon>Mollusca</taxon>
        <taxon>Bivalvia</taxon>
        <taxon>Autobranchia</taxon>
        <taxon>Pteriomorphia</taxon>
        <taxon>Arcoida</taxon>
        <taxon>Arcoidea</taxon>
        <taxon>Arcidae</taxon>
        <taxon>Tegillarca</taxon>
    </lineage>
</organism>
<reference evidence="8 9" key="1">
    <citation type="submission" date="2022-12" db="EMBL/GenBank/DDBJ databases">
        <title>Chromosome-level genome of Tegillarca granosa.</title>
        <authorList>
            <person name="Kim J."/>
        </authorList>
    </citation>
    <scope>NUCLEOTIDE SEQUENCE [LARGE SCALE GENOMIC DNA]</scope>
    <source>
        <strain evidence="8">Teg-2019</strain>
        <tissue evidence="8">Adductor muscle</tissue>
    </source>
</reference>
<keyword evidence="5 6" id="KW-0009">Actin-binding</keyword>
<dbReference type="Gene3D" id="3.40.850.10">
    <property type="entry name" value="Kinesin motor domain"/>
    <property type="match status" value="2"/>
</dbReference>
<evidence type="ECO:0000256" key="2">
    <source>
        <dbReference type="ARBA" id="ARBA00022840"/>
    </source>
</evidence>
<comment type="similarity">
    <text evidence="6">Belongs to the TRAFAC class myosin-kinesin ATPase superfamily. Myosin family.</text>
</comment>
<dbReference type="EMBL" id="JARBDR010000793">
    <property type="protein sequence ID" value="KAJ8307018.1"/>
    <property type="molecule type" value="Genomic_DNA"/>
</dbReference>
<dbReference type="InterPro" id="IPR027417">
    <property type="entry name" value="P-loop_NTPase"/>
</dbReference>
<dbReference type="PANTHER" id="PTHR13140:SF550">
    <property type="entry name" value="MYOSIN-IIIB ISOFORM X1"/>
    <property type="match status" value="1"/>
</dbReference>
<evidence type="ECO:0000259" key="7">
    <source>
        <dbReference type="PROSITE" id="PS51456"/>
    </source>
</evidence>
<dbReference type="PROSITE" id="PS51456">
    <property type="entry name" value="MYOSIN_MOTOR"/>
    <property type="match status" value="1"/>
</dbReference>
<sequence>MITNCGNILIGLNPYKSLPIYSEQYHEDYNWKNFTNNPKPHIYHVAARAYRCMRENYSNQINPLLEAFGNARTTMNDNSRTVRDYMLEKSRVVSQNEHEGNFHIFYSLFAGATKQQLEDLYLDNPESYSF</sequence>
<gene>
    <name evidence="8" type="ORF">KUTeg_015102</name>
</gene>
<evidence type="ECO:0000256" key="5">
    <source>
        <dbReference type="ARBA" id="ARBA00023203"/>
    </source>
</evidence>
<dbReference type="SUPFAM" id="SSF52540">
    <property type="entry name" value="P-loop containing nucleoside triphosphate hydrolases"/>
    <property type="match status" value="1"/>
</dbReference>
<dbReference type="InterPro" id="IPR036961">
    <property type="entry name" value="Kinesin_motor_dom_sf"/>
</dbReference>
<keyword evidence="4" id="KW-0505">Motor protein</keyword>
<evidence type="ECO:0000256" key="1">
    <source>
        <dbReference type="ARBA" id="ARBA00022741"/>
    </source>
</evidence>
<feature type="domain" description="Myosin motor" evidence="7">
    <location>
        <begin position="1"/>
        <end position="130"/>
    </location>
</feature>
<comment type="caution">
    <text evidence="6">Lacks conserved residue(s) required for the propagation of feature annotation.</text>
</comment>
<protein>
    <recommendedName>
        <fullName evidence="7">Myosin motor domain-containing protein</fullName>
    </recommendedName>
</protein>
<evidence type="ECO:0000256" key="3">
    <source>
        <dbReference type="ARBA" id="ARBA00023123"/>
    </source>
</evidence>
<keyword evidence="1" id="KW-0547">Nucleotide-binding</keyword>
<dbReference type="InterPro" id="IPR001609">
    <property type="entry name" value="Myosin_head_motor_dom-like"/>
</dbReference>
<evidence type="ECO:0000313" key="8">
    <source>
        <dbReference type="EMBL" id="KAJ8307018.1"/>
    </source>
</evidence>
<evidence type="ECO:0000313" key="9">
    <source>
        <dbReference type="Proteomes" id="UP001217089"/>
    </source>
</evidence>